<evidence type="ECO:0000256" key="8">
    <source>
        <dbReference type="ARBA" id="ARBA00023102"/>
    </source>
</evidence>
<evidence type="ECO:0000256" key="9">
    <source>
        <dbReference type="ARBA" id="ARBA00023239"/>
    </source>
</evidence>
<comment type="catalytic activity">
    <reaction evidence="11 12">
        <text>L-glutamine + H2O = L-glutamate + NH4(+)</text>
        <dbReference type="Rhea" id="RHEA:15889"/>
        <dbReference type="ChEBI" id="CHEBI:15377"/>
        <dbReference type="ChEBI" id="CHEBI:28938"/>
        <dbReference type="ChEBI" id="CHEBI:29985"/>
        <dbReference type="ChEBI" id="CHEBI:58359"/>
        <dbReference type="EC" id="3.5.1.2"/>
    </reaction>
</comment>
<dbReference type="InterPro" id="IPR010139">
    <property type="entry name" value="Imidazole-glycPsynth_HisH"/>
</dbReference>
<comment type="catalytic activity">
    <reaction evidence="10 12">
        <text>5-[(5-phospho-1-deoxy-D-ribulos-1-ylimino)methylamino]-1-(5-phospho-beta-D-ribosyl)imidazole-4-carboxamide + L-glutamine = D-erythro-1-(imidazol-4-yl)glycerol 3-phosphate + 5-amino-1-(5-phospho-beta-D-ribosyl)imidazole-4-carboxamide + L-glutamate + H(+)</text>
        <dbReference type="Rhea" id="RHEA:24793"/>
        <dbReference type="ChEBI" id="CHEBI:15378"/>
        <dbReference type="ChEBI" id="CHEBI:29985"/>
        <dbReference type="ChEBI" id="CHEBI:58278"/>
        <dbReference type="ChEBI" id="CHEBI:58359"/>
        <dbReference type="ChEBI" id="CHEBI:58475"/>
        <dbReference type="ChEBI" id="CHEBI:58525"/>
        <dbReference type="EC" id="4.3.2.10"/>
    </reaction>
</comment>
<evidence type="ECO:0000256" key="13">
    <source>
        <dbReference type="PIRSR" id="PIRSR000495-1"/>
    </source>
</evidence>
<organism evidence="15 16">
    <name type="scientific">Alkaliphilus peptidifermentans DSM 18978</name>
    <dbReference type="NCBI Taxonomy" id="1120976"/>
    <lineage>
        <taxon>Bacteria</taxon>
        <taxon>Bacillati</taxon>
        <taxon>Bacillota</taxon>
        <taxon>Clostridia</taxon>
        <taxon>Peptostreptococcales</taxon>
        <taxon>Natronincolaceae</taxon>
        <taxon>Alkaliphilus</taxon>
    </lineage>
</organism>
<keyword evidence="16" id="KW-1185">Reference proteome</keyword>
<dbReference type="PROSITE" id="PS51273">
    <property type="entry name" value="GATASE_TYPE_1"/>
    <property type="match status" value="1"/>
</dbReference>
<dbReference type="UniPathway" id="UPA00031">
    <property type="reaction ID" value="UER00010"/>
</dbReference>
<feature type="active site" evidence="12 13">
    <location>
        <position position="181"/>
    </location>
</feature>
<dbReference type="NCBIfam" id="TIGR01855">
    <property type="entry name" value="IMP_synth_hisH"/>
    <property type="match status" value="1"/>
</dbReference>
<dbReference type="AlphaFoldDB" id="A0A1G5AD17"/>
<dbReference type="EC" id="3.5.1.2" evidence="12"/>
<dbReference type="CDD" id="cd01748">
    <property type="entry name" value="GATase1_IGP_Synthase"/>
    <property type="match status" value="1"/>
</dbReference>
<feature type="domain" description="Glutamine amidotransferase" evidence="14">
    <location>
        <begin position="4"/>
        <end position="196"/>
    </location>
</feature>
<keyword evidence="9 12" id="KW-0456">Lyase</keyword>
<dbReference type="InterPro" id="IPR029062">
    <property type="entry name" value="Class_I_gatase-like"/>
</dbReference>
<dbReference type="GO" id="GO:0000107">
    <property type="term" value="F:imidazoleglycerol-phosphate synthase activity"/>
    <property type="evidence" value="ECO:0007669"/>
    <property type="project" value="UniProtKB-UniRule"/>
</dbReference>
<comment type="function">
    <text evidence="12">IGPS catalyzes the conversion of PRFAR and glutamine to IGP, AICAR and glutamate. The HisH subunit catalyzes the hydrolysis of glutamine to glutamate and ammonia as part of the synthesis of IGP and AICAR. The resulting ammonia molecule is channeled to the active site of HisF.</text>
</comment>
<dbReference type="OrthoDB" id="9807137at2"/>
<keyword evidence="4 12" id="KW-0963">Cytoplasm</keyword>
<feature type="active site" description="Nucleophile" evidence="12 13">
    <location>
        <position position="79"/>
    </location>
</feature>
<keyword evidence="7 12" id="KW-0315">Glutamine amidotransferase</keyword>
<dbReference type="RefSeq" id="WP_091538630.1">
    <property type="nucleotide sequence ID" value="NZ_FMUS01000001.1"/>
</dbReference>
<evidence type="ECO:0000256" key="6">
    <source>
        <dbReference type="ARBA" id="ARBA00022801"/>
    </source>
</evidence>
<comment type="subcellular location">
    <subcellularLocation>
        <location evidence="1 12">Cytoplasm</location>
    </subcellularLocation>
</comment>
<keyword evidence="8 12" id="KW-0368">Histidine biosynthesis</keyword>
<dbReference type="EMBL" id="FMUS01000001">
    <property type="protein sequence ID" value="SCX75779.1"/>
    <property type="molecule type" value="Genomic_DNA"/>
</dbReference>
<dbReference type="Proteomes" id="UP000198636">
    <property type="component" value="Unassembled WGS sequence"/>
</dbReference>
<gene>
    <name evidence="12" type="primary">hisH</name>
    <name evidence="15" type="ORF">SAMN03080606_00066</name>
</gene>
<dbReference type="FunFam" id="3.40.50.880:FF:000009">
    <property type="entry name" value="Imidazole glycerol phosphate synthase subunit HisH"/>
    <property type="match status" value="1"/>
</dbReference>
<evidence type="ECO:0000256" key="10">
    <source>
        <dbReference type="ARBA" id="ARBA00047838"/>
    </source>
</evidence>
<evidence type="ECO:0000259" key="14">
    <source>
        <dbReference type="Pfam" id="PF00117"/>
    </source>
</evidence>
<dbReference type="SUPFAM" id="SSF52317">
    <property type="entry name" value="Class I glutamine amidotransferase-like"/>
    <property type="match status" value="1"/>
</dbReference>
<reference evidence="15 16" key="1">
    <citation type="submission" date="2016-10" db="EMBL/GenBank/DDBJ databases">
        <authorList>
            <person name="de Groot N.N."/>
        </authorList>
    </citation>
    <scope>NUCLEOTIDE SEQUENCE [LARGE SCALE GENOMIC DNA]</scope>
    <source>
        <strain evidence="15 16">DSM 18978</strain>
    </source>
</reference>
<keyword evidence="6 12" id="KW-0378">Hydrolase</keyword>
<dbReference type="PIRSF" id="PIRSF000495">
    <property type="entry name" value="Amidotransf_hisH"/>
    <property type="match status" value="1"/>
</dbReference>
<evidence type="ECO:0000256" key="12">
    <source>
        <dbReference type="HAMAP-Rule" id="MF_00278"/>
    </source>
</evidence>
<keyword evidence="5 12" id="KW-0028">Amino-acid biosynthesis</keyword>
<dbReference type="GO" id="GO:0000105">
    <property type="term" value="P:L-histidine biosynthetic process"/>
    <property type="evidence" value="ECO:0007669"/>
    <property type="project" value="UniProtKB-UniRule"/>
</dbReference>
<dbReference type="PANTHER" id="PTHR42701:SF1">
    <property type="entry name" value="IMIDAZOLE GLYCEROL PHOSPHATE SYNTHASE SUBUNIT HISH"/>
    <property type="match status" value="1"/>
</dbReference>
<evidence type="ECO:0000256" key="7">
    <source>
        <dbReference type="ARBA" id="ARBA00022962"/>
    </source>
</evidence>
<evidence type="ECO:0000256" key="3">
    <source>
        <dbReference type="ARBA" id="ARBA00011152"/>
    </source>
</evidence>
<feature type="active site" evidence="12 13">
    <location>
        <position position="183"/>
    </location>
</feature>
<protein>
    <recommendedName>
        <fullName evidence="12">Imidazole glycerol phosphate synthase subunit HisH</fullName>
        <ecNumber evidence="12">4.3.2.10</ecNumber>
    </recommendedName>
    <alternativeName>
        <fullName evidence="12">IGP synthase glutaminase subunit</fullName>
        <ecNumber evidence="12">3.5.1.2</ecNumber>
    </alternativeName>
    <alternativeName>
        <fullName evidence="12">IGP synthase subunit HisH</fullName>
    </alternativeName>
    <alternativeName>
        <fullName evidence="12">ImGP synthase subunit HisH</fullName>
        <shortName evidence="12">IGPS subunit HisH</shortName>
    </alternativeName>
</protein>
<evidence type="ECO:0000256" key="4">
    <source>
        <dbReference type="ARBA" id="ARBA00022490"/>
    </source>
</evidence>
<dbReference type="Gene3D" id="3.40.50.880">
    <property type="match status" value="1"/>
</dbReference>
<evidence type="ECO:0000256" key="2">
    <source>
        <dbReference type="ARBA" id="ARBA00005091"/>
    </source>
</evidence>
<name>A0A1G5AD17_9FIRM</name>
<comment type="pathway">
    <text evidence="2 12">Amino-acid biosynthesis; L-histidine biosynthesis; L-histidine from 5-phospho-alpha-D-ribose 1-diphosphate: step 5/9.</text>
</comment>
<evidence type="ECO:0000256" key="1">
    <source>
        <dbReference type="ARBA" id="ARBA00004496"/>
    </source>
</evidence>
<proteinExistence type="inferred from homology"/>
<comment type="subunit">
    <text evidence="3 12">Heterodimer of HisH and HisF.</text>
</comment>
<evidence type="ECO:0000256" key="5">
    <source>
        <dbReference type="ARBA" id="ARBA00022605"/>
    </source>
</evidence>
<dbReference type="InterPro" id="IPR017926">
    <property type="entry name" value="GATASE"/>
</dbReference>
<dbReference type="GO" id="GO:0005737">
    <property type="term" value="C:cytoplasm"/>
    <property type="evidence" value="ECO:0007669"/>
    <property type="project" value="UniProtKB-SubCell"/>
</dbReference>
<evidence type="ECO:0000313" key="15">
    <source>
        <dbReference type="EMBL" id="SCX75779.1"/>
    </source>
</evidence>
<dbReference type="GO" id="GO:0004359">
    <property type="term" value="F:glutaminase activity"/>
    <property type="evidence" value="ECO:0007669"/>
    <property type="project" value="UniProtKB-EC"/>
</dbReference>
<evidence type="ECO:0000256" key="11">
    <source>
        <dbReference type="ARBA" id="ARBA00049534"/>
    </source>
</evidence>
<dbReference type="STRING" id="1120976.SAMN03080606_00066"/>
<sequence>MIAILDYGMGNLRSVEKAFGYIGINAIVTNEKRHLMDARAIIIPGVGAFYNAIENLKEKGLIDSIINEVNKGKPLLGICLGMQILFQRGSETEACNGLGLLEGDVIKIPPKFKIPHMGWNKLHRRQDSRLLQGLEEDEYVYFVHSFYVKTDANDIVKGVTQYGVEIPAVIEKDNVFAMQFHPEKSGDIGLKILRNFGQVIK</sequence>
<dbReference type="HAMAP" id="MF_00278">
    <property type="entry name" value="HisH"/>
    <property type="match status" value="1"/>
</dbReference>
<dbReference type="EC" id="4.3.2.10" evidence="12"/>
<evidence type="ECO:0000313" key="16">
    <source>
        <dbReference type="Proteomes" id="UP000198636"/>
    </source>
</evidence>
<dbReference type="Pfam" id="PF00117">
    <property type="entry name" value="GATase"/>
    <property type="match status" value="1"/>
</dbReference>
<dbReference type="PANTHER" id="PTHR42701">
    <property type="entry name" value="IMIDAZOLE GLYCEROL PHOSPHATE SYNTHASE SUBUNIT HISH"/>
    <property type="match status" value="1"/>
</dbReference>
<accession>A0A1G5AD17</accession>
<dbReference type="GO" id="GO:0016829">
    <property type="term" value="F:lyase activity"/>
    <property type="evidence" value="ECO:0007669"/>
    <property type="project" value="UniProtKB-KW"/>
</dbReference>